<dbReference type="Proteomes" id="UP000799755">
    <property type="component" value="Unassembled WGS sequence"/>
</dbReference>
<evidence type="ECO:0000313" key="2">
    <source>
        <dbReference type="Proteomes" id="UP000799755"/>
    </source>
</evidence>
<proteinExistence type="predicted"/>
<comment type="caution">
    <text evidence="1">The sequence shown here is derived from an EMBL/GenBank/DDBJ whole genome shotgun (WGS) entry which is preliminary data.</text>
</comment>
<reference evidence="1" key="1">
    <citation type="journal article" date="2020" name="Stud. Mycol.">
        <title>101 Dothideomycetes genomes: a test case for predicting lifestyles and emergence of pathogens.</title>
        <authorList>
            <person name="Haridas S."/>
            <person name="Albert R."/>
            <person name="Binder M."/>
            <person name="Bloem J."/>
            <person name="Labutti K."/>
            <person name="Salamov A."/>
            <person name="Andreopoulos B."/>
            <person name="Baker S."/>
            <person name="Barry K."/>
            <person name="Bills G."/>
            <person name="Bluhm B."/>
            <person name="Cannon C."/>
            <person name="Castanera R."/>
            <person name="Culley D."/>
            <person name="Daum C."/>
            <person name="Ezra D."/>
            <person name="Gonzalez J."/>
            <person name="Henrissat B."/>
            <person name="Kuo A."/>
            <person name="Liang C."/>
            <person name="Lipzen A."/>
            <person name="Lutzoni F."/>
            <person name="Magnuson J."/>
            <person name="Mondo S."/>
            <person name="Nolan M."/>
            <person name="Ohm R."/>
            <person name="Pangilinan J."/>
            <person name="Park H.-J."/>
            <person name="Ramirez L."/>
            <person name="Alfaro M."/>
            <person name="Sun H."/>
            <person name="Tritt A."/>
            <person name="Yoshinaga Y."/>
            <person name="Zwiers L.-H."/>
            <person name="Turgeon B."/>
            <person name="Goodwin S."/>
            <person name="Spatafora J."/>
            <person name="Crous P."/>
            <person name="Grigoriev I."/>
        </authorList>
    </citation>
    <scope>NUCLEOTIDE SEQUENCE</scope>
    <source>
        <strain evidence="1">ATCC 200398</strain>
    </source>
</reference>
<name>A0ACB6QHV0_9PLEO</name>
<gene>
    <name evidence="1" type="ORF">BDR25DRAFT_75836</name>
</gene>
<protein>
    <submittedName>
        <fullName evidence="1">Uncharacterized protein</fullName>
    </submittedName>
</protein>
<organism evidence="1 2">
    <name type="scientific">Lindgomyces ingoldianus</name>
    <dbReference type="NCBI Taxonomy" id="673940"/>
    <lineage>
        <taxon>Eukaryota</taxon>
        <taxon>Fungi</taxon>
        <taxon>Dikarya</taxon>
        <taxon>Ascomycota</taxon>
        <taxon>Pezizomycotina</taxon>
        <taxon>Dothideomycetes</taxon>
        <taxon>Pleosporomycetidae</taxon>
        <taxon>Pleosporales</taxon>
        <taxon>Lindgomycetaceae</taxon>
        <taxon>Lindgomyces</taxon>
    </lineage>
</organism>
<dbReference type="EMBL" id="MU003524">
    <property type="protein sequence ID" value="KAF2466509.1"/>
    <property type="molecule type" value="Genomic_DNA"/>
</dbReference>
<sequence>MRTAAFSSFLDTSHEAIKSHPHRPPYLYTDFNTMATNELEGQPVVDSATEELLDNPSDDTFPADDAIPEHKSGVRIDPNALDQSGRFEKRDTVHMSMIQSGVRTKGTFKVAKGRLNKSKSYWEYQLEDGDGRPYKNGAWIREKDLKMEKRG</sequence>
<accession>A0ACB6QHV0</accession>
<keyword evidence="2" id="KW-1185">Reference proteome</keyword>
<evidence type="ECO:0000313" key="1">
    <source>
        <dbReference type="EMBL" id="KAF2466509.1"/>
    </source>
</evidence>